<dbReference type="EMBL" id="SNXW01000009">
    <property type="protein sequence ID" value="TDP81029.1"/>
    <property type="molecule type" value="Genomic_DNA"/>
</dbReference>
<reference evidence="3 4" key="1">
    <citation type="submission" date="2019-03" db="EMBL/GenBank/DDBJ databases">
        <title>Genomic Encyclopedia of Type Strains, Phase IV (KMG-IV): sequencing the most valuable type-strain genomes for metagenomic binning, comparative biology and taxonomic classification.</title>
        <authorList>
            <person name="Goeker M."/>
        </authorList>
    </citation>
    <scope>NUCLEOTIDE SEQUENCE [LARGE SCALE GENOMIC DNA]</scope>
    <source>
        <strain evidence="3 4">DSM 11901</strain>
    </source>
</reference>
<feature type="chain" id="PRO_5020552346" evidence="1">
    <location>
        <begin position="21"/>
        <end position="294"/>
    </location>
</feature>
<dbReference type="Pfam" id="PF07589">
    <property type="entry name" value="PEP-CTERM"/>
    <property type="match status" value="1"/>
</dbReference>
<feature type="domain" description="Ice-binding protein C-terminal" evidence="2">
    <location>
        <begin position="269"/>
        <end position="292"/>
    </location>
</feature>
<name>A0A4R6R5E6_9BURK</name>
<feature type="signal peptide" evidence="1">
    <location>
        <begin position="1"/>
        <end position="20"/>
    </location>
</feature>
<gene>
    <name evidence="3" type="ORF">EV672_10969</name>
</gene>
<keyword evidence="4" id="KW-1185">Reference proteome</keyword>
<proteinExistence type="predicted"/>
<dbReference type="AlphaFoldDB" id="A0A4R6R5E6"/>
<dbReference type="NCBIfam" id="TIGR02595">
    <property type="entry name" value="PEP_CTERM"/>
    <property type="match status" value="1"/>
</dbReference>
<dbReference type="Proteomes" id="UP000294593">
    <property type="component" value="Unassembled WGS sequence"/>
</dbReference>
<keyword evidence="1" id="KW-0732">Signal</keyword>
<evidence type="ECO:0000256" key="1">
    <source>
        <dbReference type="SAM" id="SignalP"/>
    </source>
</evidence>
<dbReference type="InterPro" id="IPR013424">
    <property type="entry name" value="Ice-binding_C"/>
</dbReference>
<evidence type="ECO:0000259" key="2">
    <source>
        <dbReference type="Pfam" id="PF07589"/>
    </source>
</evidence>
<evidence type="ECO:0000313" key="3">
    <source>
        <dbReference type="EMBL" id="TDP81029.1"/>
    </source>
</evidence>
<organism evidence="3 4">
    <name type="scientific">Aquabacterium commune</name>
    <dbReference type="NCBI Taxonomy" id="70586"/>
    <lineage>
        <taxon>Bacteria</taxon>
        <taxon>Pseudomonadati</taxon>
        <taxon>Pseudomonadota</taxon>
        <taxon>Betaproteobacteria</taxon>
        <taxon>Burkholderiales</taxon>
        <taxon>Aquabacterium</taxon>
    </lineage>
</organism>
<comment type="caution">
    <text evidence="3">The sequence shown here is derived from an EMBL/GenBank/DDBJ whole genome shotgun (WGS) entry which is preliminary data.</text>
</comment>
<protein>
    <submittedName>
        <fullName evidence="3">Putative secreted protein with PEP-CTERM sorting signal/MYXO-CTERM domain-containing protein</fullName>
    </submittedName>
</protein>
<evidence type="ECO:0000313" key="4">
    <source>
        <dbReference type="Proteomes" id="UP000294593"/>
    </source>
</evidence>
<accession>A0A4R6R5E6</accession>
<dbReference type="RefSeq" id="WP_166643595.1">
    <property type="nucleotide sequence ID" value="NZ_SNXW01000009.1"/>
</dbReference>
<sequence>MQIKHILAAAALVATGAANAAIQSGTNGDGSLFLIAFDNQNGTTTAGLFDLGYSLTSFAGAGNASATSTLGALAAANTTVVWNFVNNSVTLNGSVVTTLGTNNWSAAYATLLANSNAGEIQYVVGANDTTGTSTNKRSLITGSLTPSAQDLLNQNTANNTALGQISNSFDIFTPIATKGTIGSADNGAYTFTAADGATVVANGYVMADDGFSSNWRLSNKLGGTVDAGVTNGLWLADGGTAGNERLLGRVTFSAATGTLTYTNAVTSNVPEPSTYALALLGLAVAGVAARRRRA</sequence>